<keyword evidence="4" id="KW-1185">Reference proteome</keyword>
<evidence type="ECO:0000313" key="4">
    <source>
        <dbReference type="Proteomes" id="UP001610563"/>
    </source>
</evidence>
<dbReference type="Gene3D" id="3.40.50.1820">
    <property type="entry name" value="alpha/beta hydrolase"/>
    <property type="match status" value="1"/>
</dbReference>
<dbReference type="InterPro" id="IPR029058">
    <property type="entry name" value="AB_hydrolase_fold"/>
</dbReference>
<dbReference type="Pfam" id="PF12697">
    <property type="entry name" value="Abhydrolase_6"/>
    <property type="match status" value="1"/>
</dbReference>
<evidence type="ECO:0000256" key="1">
    <source>
        <dbReference type="SAM" id="SignalP"/>
    </source>
</evidence>
<keyword evidence="1" id="KW-0732">Signal</keyword>
<dbReference type="InterPro" id="IPR000073">
    <property type="entry name" value="AB_hydrolase_1"/>
</dbReference>
<dbReference type="PANTHER" id="PTHR34853:SF1">
    <property type="entry name" value="LIPASE 5"/>
    <property type="match status" value="1"/>
</dbReference>
<name>A0ABR4FSW3_9EURO</name>
<evidence type="ECO:0000259" key="2">
    <source>
        <dbReference type="Pfam" id="PF12697"/>
    </source>
</evidence>
<reference evidence="3 4" key="1">
    <citation type="submission" date="2024-07" db="EMBL/GenBank/DDBJ databases">
        <title>Section-level genome sequencing and comparative genomics of Aspergillus sections Usti and Cavernicolus.</title>
        <authorList>
            <consortium name="Lawrence Berkeley National Laboratory"/>
            <person name="Nybo J.L."/>
            <person name="Vesth T.C."/>
            <person name="Theobald S."/>
            <person name="Frisvad J.C."/>
            <person name="Larsen T.O."/>
            <person name="Kjaerboelling I."/>
            <person name="Rothschild-Mancinelli K."/>
            <person name="Lyhne E.K."/>
            <person name="Kogle M.E."/>
            <person name="Barry K."/>
            <person name="Clum A."/>
            <person name="Na H."/>
            <person name="Ledsgaard L."/>
            <person name="Lin J."/>
            <person name="Lipzen A."/>
            <person name="Kuo A."/>
            <person name="Riley R."/>
            <person name="Mondo S."/>
            <person name="Labutti K."/>
            <person name="Haridas S."/>
            <person name="Pangalinan J."/>
            <person name="Salamov A.A."/>
            <person name="Simmons B.A."/>
            <person name="Magnuson J.K."/>
            <person name="Chen J."/>
            <person name="Drula E."/>
            <person name="Henrissat B."/>
            <person name="Wiebenga A."/>
            <person name="Lubbers R.J."/>
            <person name="Gomes A.C."/>
            <person name="Makela M.R."/>
            <person name="Stajich J."/>
            <person name="Grigoriev I.V."/>
            <person name="Mortensen U.H."/>
            <person name="De Vries R.P."/>
            <person name="Baker S.E."/>
            <person name="Andersen M.R."/>
        </authorList>
    </citation>
    <scope>NUCLEOTIDE SEQUENCE [LARGE SCALE GENOMIC DNA]</scope>
    <source>
        <strain evidence="3 4">CBS 209.92</strain>
    </source>
</reference>
<organism evidence="3 4">
    <name type="scientific">Aspergillus keveii</name>
    <dbReference type="NCBI Taxonomy" id="714993"/>
    <lineage>
        <taxon>Eukaryota</taxon>
        <taxon>Fungi</taxon>
        <taxon>Dikarya</taxon>
        <taxon>Ascomycota</taxon>
        <taxon>Pezizomycotina</taxon>
        <taxon>Eurotiomycetes</taxon>
        <taxon>Eurotiomycetidae</taxon>
        <taxon>Eurotiales</taxon>
        <taxon>Aspergillaceae</taxon>
        <taxon>Aspergillus</taxon>
        <taxon>Aspergillus subgen. Nidulantes</taxon>
    </lineage>
</organism>
<protein>
    <submittedName>
        <fullName evidence="3">Alpha/Beta hydrolase protein</fullName>
    </submittedName>
</protein>
<evidence type="ECO:0000313" key="3">
    <source>
        <dbReference type="EMBL" id="KAL2786314.1"/>
    </source>
</evidence>
<dbReference type="PANTHER" id="PTHR34853">
    <property type="match status" value="1"/>
</dbReference>
<accession>A0ABR4FSW3</accession>
<gene>
    <name evidence="3" type="ORF">BJX66DRAFT_342280</name>
</gene>
<sequence length="510" mass="54621">MKSLLPLSMQAISIAIALSSFLETSASAQESTGSSTACDKDCQDLVDTGIAFERSSRAHEGVDDFYTIPNEFDPSMEPGTLLRVEEHTDITNYTVPGGLTMSRIMYTSESLNGTVVPVSAFVLWPYAPFEYEHKAGHSNSSCPSSNTNNSTKFPLVAWAHGTSGVFPPCAPSNYRSLQYNFMTAYSLALDGFVVIATDYAGLGVTTLPDGAQSHAWLAGPAGANDVTYAIDAVRKAFPANLDADGPFVAMGHSQGGGVAWSFAERQAVHPQKGYRGTISISPATRVIDEIERAMDVLGAAEDPATVPIWAPTALGLQVKVVAAVTAVYPEYNDVGMSEAAYDRWHNVLEPAGGCLVTDTLSFLGVTDQVRANWTADPLVREWQDVASSGRKAFRGPMLVIVGGEDALPVDMLEEDVEATCAVEGNEGQGLEMEVYGGMQHFPVIQASRGKWMRWVKERISTPAGHSSGGGGVCGKKTVVEGFNTEYTSHTIAPNWLVSWASPMEAYKYAL</sequence>
<proteinExistence type="predicted"/>
<comment type="caution">
    <text evidence="3">The sequence shown here is derived from an EMBL/GenBank/DDBJ whole genome shotgun (WGS) entry which is preliminary data.</text>
</comment>
<keyword evidence="3" id="KW-0378">Hydrolase</keyword>
<dbReference type="Proteomes" id="UP001610563">
    <property type="component" value="Unassembled WGS sequence"/>
</dbReference>
<feature type="chain" id="PRO_5045871187" evidence="1">
    <location>
        <begin position="29"/>
        <end position="510"/>
    </location>
</feature>
<dbReference type="SUPFAM" id="SSF53474">
    <property type="entry name" value="alpha/beta-Hydrolases"/>
    <property type="match status" value="1"/>
</dbReference>
<feature type="signal peptide" evidence="1">
    <location>
        <begin position="1"/>
        <end position="28"/>
    </location>
</feature>
<dbReference type="EMBL" id="JBFTWV010000121">
    <property type="protein sequence ID" value="KAL2786314.1"/>
    <property type="molecule type" value="Genomic_DNA"/>
</dbReference>
<feature type="domain" description="AB hydrolase-1" evidence="2">
    <location>
        <begin position="160"/>
        <end position="406"/>
    </location>
</feature>
<dbReference type="InterPro" id="IPR005152">
    <property type="entry name" value="Lipase_secreted"/>
</dbReference>
<dbReference type="GO" id="GO:0016787">
    <property type="term" value="F:hydrolase activity"/>
    <property type="evidence" value="ECO:0007669"/>
    <property type="project" value="UniProtKB-KW"/>
</dbReference>